<reference evidence="1 2" key="1">
    <citation type="submission" date="2020-08" db="EMBL/GenBank/DDBJ databases">
        <title>Genomic Encyclopedia of Type Strains, Phase IV (KMG-IV): sequencing the most valuable type-strain genomes for metagenomic binning, comparative biology and taxonomic classification.</title>
        <authorList>
            <person name="Goeker M."/>
        </authorList>
    </citation>
    <scope>NUCLEOTIDE SEQUENCE [LARGE SCALE GENOMIC DNA]</scope>
    <source>
        <strain evidence="1 2">YIM 65646</strain>
    </source>
</reference>
<comment type="caution">
    <text evidence="1">The sequence shown here is derived from an EMBL/GenBank/DDBJ whole genome shotgun (WGS) entry which is preliminary data.</text>
</comment>
<sequence length="60" mass="6717">MKVLNKLADRLVARVAPEARAAAAPCEYYEYACINNHGMKRLRDRCTGFVGQWKLVSGTC</sequence>
<protein>
    <submittedName>
        <fullName evidence="1">Uncharacterized protein</fullName>
    </submittedName>
</protein>
<name>A0A841FA16_9ACTN</name>
<evidence type="ECO:0000313" key="2">
    <source>
        <dbReference type="Proteomes" id="UP000548476"/>
    </source>
</evidence>
<dbReference type="Proteomes" id="UP000548476">
    <property type="component" value="Unassembled WGS sequence"/>
</dbReference>
<accession>A0A841FA16</accession>
<proteinExistence type="predicted"/>
<dbReference type="RefSeq" id="WP_184785474.1">
    <property type="nucleotide sequence ID" value="NZ_BONT01000039.1"/>
</dbReference>
<organism evidence="1 2">
    <name type="scientific">Phytomonospora endophytica</name>
    <dbReference type="NCBI Taxonomy" id="714109"/>
    <lineage>
        <taxon>Bacteria</taxon>
        <taxon>Bacillati</taxon>
        <taxon>Actinomycetota</taxon>
        <taxon>Actinomycetes</taxon>
        <taxon>Micromonosporales</taxon>
        <taxon>Micromonosporaceae</taxon>
        <taxon>Phytomonospora</taxon>
    </lineage>
</organism>
<keyword evidence="2" id="KW-1185">Reference proteome</keyword>
<dbReference type="EMBL" id="JACHGT010000001">
    <property type="protein sequence ID" value="MBB6032584.1"/>
    <property type="molecule type" value="Genomic_DNA"/>
</dbReference>
<dbReference type="AlphaFoldDB" id="A0A841FA16"/>
<gene>
    <name evidence="1" type="ORF">HNR73_000426</name>
</gene>
<evidence type="ECO:0000313" key="1">
    <source>
        <dbReference type="EMBL" id="MBB6032584.1"/>
    </source>
</evidence>